<dbReference type="PANTHER" id="PTHR12320:SF1">
    <property type="entry name" value="PROTEIN PHOSPHATASE PTC7 HOMOLOG"/>
    <property type="match status" value="1"/>
</dbReference>
<proteinExistence type="inferred from homology"/>
<comment type="cofactor">
    <cofactor evidence="2 10">
        <name>Mg(2+)</name>
        <dbReference type="ChEBI" id="CHEBI:18420"/>
    </cofactor>
</comment>
<dbReference type="InterPro" id="IPR039123">
    <property type="entry name" value="PPTC7"/>
</dbReference>
<comment type="similarity">
    <text evidence="3 10">Belongs to the PP2C family.</text>
</comment>
<dbReference type="RefSeq" id="XP_016989072.2">
    <property type="nucleotide sequence ID" value="XM_017133583.2"/>
</dbReference>
<evidence type="ECO:0000256" key="4">
    <source>
        <dbReference type="ARBA" id="ARBA00022801"/>
    </source>
</evidence>
<evidence type="ECO:0000256" key="8">
    <source>
        <dbReference type="ARBA" id="ARBA00047761"/>
    </source>
</evidence>
<evidence type="ECO:0000313" key="13">
    <source>
        <dbReference type="EnsemblMetazoa" id="XP_016989072.2"/>
    </source>
</evidence>
<dbReference type="Proteomes" id="UP001652680">
    <property type="component" value="Unassembled WGS sequence"/>
</dbReference>
<dbReference type="Pfam" id="PF07228">
    <property type="entry name" value="SpoIIE"/>
    <property type="match status" value="1"/>
</dbReference>
<protein>
    <recommendedName>
        <fullName evidence="10">Protein phosphatase</fullName>
        <ecNumber evidence="10">3.1.3.16</ecNumber>
    </recommendedName>
</protein>
<dbReference type="SMART" id="SM00331">
    <property type="entry name" value="PP2C_SIG"/>
    <property type="match status" value="1"/>
</dbReference>
<dbReference type="SMART" id="SM00332">
    <property type="entry name" value="PP2Cc"/>
    <property type="match status" value="1"/>
</dbReference>
<evidence type="ECO:0000256" key="9">
    <source>
        <dbReference type="ARBA" id="ARBA00048336"/>
    </source>
</evidence>
<keyword evidence="14" id="KW-1185">Reference proteome</keyword>
<evidence type="ECO:0000259" key="12">
    <source>
        <dbReference type="PROSITE" id="PS51746"/>
    </source>
</evidence>
<dbReference type="SUPFAM" id="SSF81606">
    <property type="entry name" value="PP2C-like"/>
    <property type="match status" value="1"/>
</dbReference>
<sequence length="318" mass="34462">MGRRGHPMSPPEAQVAPVSVLRFLGTLSSISPTSPTTRTTPSARFSPGRPRGVQGRSKKPRFPGERSNQRFGEDSWFVSSTPLAEVLGVADGVGGWRDMGVDAGCFAKELMSCCSSQTQLSGFDGRNPRDLLIAGYQELSGRVHPVLGSSTACLATMHRRDCTLYTANLGDSGFMVVRNGRVLHRSQEQTHDFNTPYQLTVAPKDQRDYVYSDKPEMAVSSRYSLQPGDLVLLATDGLFDNMPESMLLTILNGLKERGEQDLQAGASQVVNKARELSLNASFQSPFAIKAREHNVPYSGGGKPDDITLILASVEVPSA</sequence>
<evidence type="ECO:0000256" key="10">
    <source>
        <dbReference type="RuleBase" id="RU366020"/>
    </source>
</evidence>
<feature type="region of interest" description="Disordered" evidence="11">
    <location>
        <begin position="29"/>
        <end position="70"/>
    </location>
</feature>
<evidence type="ECO:0000256" key="11">
    <source>
        <dbReference type="SAM" id="MobiDB-lite"/>
    </source>
</evidence>
<evidence type="ECO:0000256" key="5">
    <source>
        <dbReference type="ARBA" id="ARBA00022842"/>
    </source>
</evidence>
<keyword evidence="6 10" id="KW-0904">Protein phosphatase</keyword>
<comment type="catalytic activity">
    <reaction evidence="9 10">
        <text>O-phospho-L-threonyl-[protein] + H2O = L-threonyl-[protein] + phosphate</text>
        <dbReference type="Rhea" id="RHEA:47004"/>
        <dbReference type="Rhea" id="RHEA-COMP:11060"/>
        <dbReference type="Rhea" id="RHEA-COMP:11605"/>
        <dbReference type="ChEBI" id="CHEBI:15377"/>
        <dbReference type="ChEBI" id="CHEBI:30013"/>
        <dbReference type="ChEBI" id="CHEBI:43474"/>
        <dbReference type="ChEBI" id="CHEBI:61977"/>
        <dbReference type="EC" id="3.1.3.16"/>
    </reaction>
</comment>
<dbReference type="InterPro" id="IPR001932">
    <property type="entry name" value="PPM-type_phosphatase-like_dom"/>
</dbReference>
<reference evidence="14" key="1">
    <citation type="journal article" date="2021" name="Elife">
        <title>Highly contiguous assemblies of 101 drosophilid genomes.</title>
        <authorList>
            <person name="Kim B.Y."/>
            <person name="Wang J.R."/>
            <person name="Miller D.E."/>
            <person name="Barmina O."/>
            <person name="Delaney E."/>
            <person name="Thompson A."/>
            <person name="Comeault A.A."/>
            <person name="Peede D."/>
            <person name="D'Agostino E.R."/>
            <person name="Pelaez J."/>
            <person name="Aguilar J.M."/>
            <person name="Haji D."/>
            <person name="Matsunaga T."/>
            <person name="Armstrong E.E."/>
            <person name="Zych M."/>
            <person name="Ogawa Y."/>
            <person name="Stamenkovic-Radak M."/>
            <person name="Jelic M."/>
            <person name="Veselinovic M.S."/>
            <person name="Tanaskovic M."/>
            <person name="Eric P."/>
            <person name="Gao J.J."/>
            <person name="Katoh T.K."/>
            <person name="Toda M.J."/>
            <person name="Watabe H."/>
            <person name="Watada M."/>
            <person name="Davis J.S."/>
            <person name="Moyle L.C."/>
            <person name="Manoli G."/>
            <person name="Bertolini E."/>
            <person name="Kostal V."/>
            <person name="Hawley R.S."/>
            <person name="Takahashi A."/>
            <person name="Jones C.D."/>
            <person name="Price D.K."/>
            <person name="Whiteman N."/>
            <person name="Kopp A."/>
            <person name="Matute D.R."/>
            <person name="Petrov D.A."/>
        </authorList>
    </citation>
    <scope>NUCLEOTIDE SEQUENCE [LARGE SCALE GENOMIC DNA]</scope>
</reference>
<evidence type="ECO:0000256" key="3">
    <source>
        <dbReference type="ARBA" id="ARBA00006702"/>
    </source>
</evidence>
<keyword evidence="4 10" id="KW-0378">Hydrolase</keyword>
<dbReference type="InterPro" id="IPR036457">
    <property type="entry name" value="PPM-type-like_dom_sf"/>
</dbReference>
<dbReference type="PROSITE" id="PS51746">
    <property type="entry name" value="PPM_2"/>
    <property type="match status" value="1"/>
</dbReference>
<evidence type="ECO:0000313" key="14">
    <source>
        <dbReference type="Proteomes" id="UP001652680"/>
    </source>
</evidence>
<dbReference type="EnsemblMetazoa" id="XM_017133583.2">
    <property type="protein sequence ID" value="XP_016989072.2"/>
    <property type="gene ID" value="LOC108051460"/>
</dbReference>
<keyword evidence="10" id="KW-0479">Metal-binding</keyword>
<evidence type="ECO:0000256" key="6">
    <source>
        <dbReference type="ARBA" id="ARBA00022912"/>
    </source>
</evidence>
<feature type="domain" description="PPM-type phosphatase" evidence="12">
    <location>
        <begin position="53"/>
        <end position="313"/>
    </location>
</feature>
<dbReference type="Gene3D" id="3.60.40.10">
    <property type="entry name" value="PPM-type phosphatase domain"/>
    <property type="match status" value="1"/>
</dbReference>
<evidence type="ECO:0000256" key="7">
    <source>
        <dbReference type="ARBA" id="ARBA00023211"/>
    </source>
</evidence>
<dbReference type="EC" id="3.1.3.16" evidence="10"/>
<reference evidence="13" key="2">
    <citation type="submission" date="2025-05" db="UniProtKB">
        <authorList>
            <consortium name="EnsemblMetazoa"/>
        </authorList>
    </citation>
    <scope>IDENTIFICATION</scope>
</reference>
<dbReference type="PANTHER" id="PTHR12320">
    <property type="entry name" value="PROTEIN PHOSPHATASE 2C"/>
    <property type="match status" value="1"/>
</dbReference>
<evidence type="ECO:0000256" key="2">
    <source>
        <dbReference type="ARBA" id="ARBA00001946"/>
    </source>
</evidence>
<comment type="cofactor">
    <cofactor evidence="1 10">
        <name>Mn(2+)</name>
        <dbReference type="ChEBI" id="CHEBI:29035"/>
    </cofactor>
</comment>
<organism evidence="13 14">
    <name type="scientific">Drosophila rhopaloa</name>
    <name type="common">Fruit fly</name>
    <dbReference type="NCBI Taxonomy" id="1041015"/>
    <lineage>
        <taxon>Eukaryota</taxon>
        <taxon>Metazoa</taxon>
        <taxon>Ecdysozoa</taxon>
        <taxon>Arthropoda</taxon>
        <taxon>Hexapoda</taxon>
        <taxon>Insecta</taxon>
        <taxon>Pterygota</taxon>
        <taxon>Neoptera</taxon>
        <taxon>Endopterygota</taxon>
        <taxon>Diptera</taxon>
        <taxon>Brachycera</taxon>
        <taxon>Muscomorpha</taxon>
        <taxon>Ephydroidea</taxon>
        <taxon>Drosophilidae</taxon>
        <taxon>Drosophila</taxon>
        <taxon>Sophophora</taxon>
    </lineage>
</organism>
<evidence type="ECO:0000256" key="1">
    <source>
        <dbReference type="ARBA" id="ARBA00001936"/>
    </source>
</evidence>
<comment type="catalytic activity">
    <reaction evidence="8 10">
        <text>O-phospho-L-seryl-[protein] + H2O = L-seryl-[protein] + phosphate</text>
        <dbReference type="Rhea" id="RHEA:20629"/>
        <dbReference type="Rhea" id="RHEA-COMP:9863"/>
        <dbReference type="Rhea" id="RHEA-COMP:11604"/>
        <dbReference type="ChEBI" id="CHEBI:15377"/>
        <dbReference type="ChEBI" id="CHEBI:29999"/>
        <dbReference type="ChEBI" id="CHEBI:43474"/>
        <dbReference type="ChEBI" id="CHEBI:83421"/>
        <dbReference type="EC" id="3.1.3.16"/>
    </reaction>
</comment>
<keyword evidence="7 10" id="KW-0464">Manganese</keyword>
<keyword evidence="5 10" id="KW-0460">Magnesium</keyword>
<feature type="compositionally biased region" description="Low complexity" evidence="11">
    <location>
        <begin position="29"/>
        <end position="47"/>
    </location>
</feature>
<dbReference type="GeneID" id="108051460"/>
<name>A0ABM5I2J4_DRORH</name>
<accession>A0ABM5I2J4</accession>